<dbReference type="PROSITE" id="PS50240">
    <property type="entry name" value="TRYPSIN_DOM"/>
    <property type="match status" value="1"/>
</dbReference>
<dbReference type="PANTHER" id="PTHR24252:SF7">
    <property type="entry name" value="HYALIN"/>
    <property type="match status" value="1"/>
</dbReference>
<keyword evidence="9" id="KW-1185">Reference proteome</keyword>
<dbReference type="SMART" id="SM00680">
    <property type="entry name" value="CLIP"/>
    <property type="match status" value="1"/>
</dbReference>
<dbReference type="SMART" id="SM00020">
    <property type="entry name" value="Tryp_SPc"/>
    <property type="match status" value="1"/>
</dbReference>
<dbReference type="Gene3D" id="2.40.10.10">
    <property type="entry name" value="Trypsin-like serine proteases"/>
    <property type="match status" value="1"/>
</dbReference>
<feature type="region of interest" description="Disordered" evidence="5">
    <location>
        <begin position="204"/>
        <end position="269"/>
    </location>
</feature>
<reference evidence="8" key="1">
    <citation type="submission" date="2023-10" db="EMBL/GenBank/DDBJ databases">
        <title>Genome assemblies of two species of porcelain crab, Petrolisthes cinctipes and Petrolisthes manimaculis (Anomura: Porcellanidae).</title>
        <authorList>
            <person name="Angst P."/>
        </authorList>
    </citation>
    <scope>NUCLEOTIDE SEQUENCE</scope>
    <source>
        <strain evidence="8">PB745_01</strain>
        <tissue evidence="8">Gill</tissue>
    </source>
</reference>
<dbReference type="PRINTS" id="PR00722">
    <property type="entry name" value="CHYMOTRYPSIN"/>
</dbReference>
<dbReference type="PROSITE" id="PS00134">
    <property type="entry name" value="TRYPSIN_HIS"/>
    <property type="match status" value="1"/>
</dbReference>
<dbReference type="GO" id="GO:0005576">
    <property type="term" value="C:extracellular region"/>
    <property type="evidence" value="ECO:0007669"/>
    <property type="project" value="UniProtKB-SubCell"/>
</dbReference>
<evidence type="ECO:0000256" key="6">
    <source>
        <dbReference type="SAM" id="SignalP"/>
    </source>
</evidence>
<gene>
    <name evidence="8" type="ORF">Pcinc_029525</name>
</gene>
<evidence type="ECO:0000313" key="8">
    <source>
        <dbReference type="EMBL" id="KAK3864808.1"/>
    </source>
</evidence>
<feature type="signal peptide" evidence="6">
    <location>
        <begin position="1"/>
        <end position="17"/>
    </location>
</feature>
<comment type="subcellular location">
    <subcellularLocation>
        <location evidence="1">Secreted</location>
    </subcellularLocation>
</comment>
<keyword evidence="4" id="KW-1015">Disulfide bond</keyword>
<dbReference type="InterPro" id="IPR018114">
    <property type="entry name" value="TRYPSIN_HIS"/>
</dbReference>
<dbReference type="Proteomes" id="UP001286313">
    <property type="component" value="Unassembled WGS sequence"/>
</dbReference>
<name>A0AAE1F055_PETCI</name>
<sequence length="527" mass="57867">MRIVVVVSVVVVAAVCGQDTNPILLGQQSGQHNGFTSHLHPVQSFASQGFEVGNGNSFGPQTFVRDTVTGEYVPVNGNSNGQTSLNPTLSLINQGTSPIPIHNLQQAYQVIQQQVSNPGQFGGQQQQQQAPNQASLARANVAVNAHDKAYQECQTPRKEAGHCRHLLHCKLPELSSSYQVFLQYACIIDNVYIGVCCPSSRRSQSQQESQLRPILLPGESPKPEPEPEPEPLPLPQPQPKPTRPPQPQPRPTTPPQPQKQQQQKPNHLSSLQKKLTGDTACGVVSDRIHTRIVGGFLTNPGEYPWIVSILRREAIPNQYCGGALISSFHVLTAAHCIASFNQNDIWVRVGEHNFNRTDESLHVNHRVSRFLVHPEFQNRNFNNDIALLTLAQPVRYGQYVRPICLPQEEELLENKMATVAGWGAVQYNGPISAILRQVHLPVWSNTNCDQAYRQPIMDSMVCAGFPAGGKDACQDDSGGPLMIQGESGKGPWQVVGLVSFGTRCAEPGIPGVYTRVTSFLRWVAENV</sequence>
<dbReference type="SUPFAM" id="SSF50494">
    <property type="entry name" value="Trypsin-like serine proteases"/>
    <property type="match status" value="1"/>
</dbReference>
<dbReference type="InterPro" id="IPR001254">
    <property type="entry name" value="Trypsin_dom"/>
</dbReference>
<evidence type="ECO:0000256" key="4">
    <source>
        <dbReference type="ARBA" id="ARBA00023157"/>
    </source>
</evidence>
<comment type="caution">
    <text evidence="8">The sequence shown here is derived from an EMBL/GenBank/DDBJ whole genome shotgun (WGS) entry which is preliminary data.</text>
</comment>
<dbReference type="InterPro" id="IPR009003">
    <property type="entry name" value="Peptidase_S1_PA"/>
</dbReference>
<dbReference type="GO" id="GO:0004252">
    <property type="term" value="F:serine-type endopeptidase activity"/>
    <property type="evidence" value="ECO:0007669"/>
    <property type="project" value="InterPro"/>
</dbReference>
<organism evidence="8 9">
    <name type="scientific">Petrolisthes cinctipes</name>
    <name type="common">Flat porcelain crab</name>
    <dbReference type="NCBI Taxonomy" id="88211"/>
    <lineage>
        <taxon>Eukaryota</taxon>
        <taxon>Metazoa</taxon>
        <taxon>Ecdysozoa</taxon>
        <taxon>Arthropoda</taxon>
        <taxon>Crustacea</taxon>
        <taxon>Multicrustacea</taxon>
        <taxon>Malacostraca</taxon>
        <taxon>Eumalacostraca</taxon>
        <taxon>Eucarida</taxon>
        <taxon>Decapoda</taxon>
        <taxon>Pleocyemata</taxon>
        <taxon>Anomura</taxon>
        <taxon>Galatheoidea</taxon>
        <taxon>Porcellanidae</taxon>
        <taxon>Petrolisthes</taxon>
    </lineage>
</organism>
<feature type="compositionally biased region" description="Pro residues" evidence="5">
    <location>
        <begin position="230"/>
        <end position="257"/>
    </location>
</feature>
<dbReference type="GO" id="GO:0006508">
    <property type="term" value="P:proteolysis"/>
    <property type="evidence" value="ECO:0007669"/>
    <property type="project" value="InterPro"/>
</dbReference>
<evidence type="ECO:0000256" key="5">
    <source>
        <dbReference type="SAM" id="MobiDB-lite"/>
    </source>
</evidence>
<dbReference type="EMBL" id="JAWQEG010003714">
    <property type="protein sequence ID" value="KAK3864808.1"/>
    <property type="molecule type" value="Genomic_DNA"/>
</dbReference>
<proteinExistence type="predicted"/>
<dbReference type="AlphaFoldDB" id="A0AAE1F055"/>
<keyword evidence="2" id="KW-0964">Secreted</keyword>
<evidence type="ECO:0000259" key="7">
    <source>
        <dbReference type="PROSITE" id="PS50240"/>
    </source>
</evidence>
<dbReference type="InterPro" id="IPR043504">
    <property type="entry name" value="Peptidase_S1_PA_chymotrypsin"/>
</dbReference>
<dbReference type="InterPro" id="IPR022700">
    <property type="entry name" value="CLIP"/>
</dbReference>
<dbReference type="PANTHER" id="PTHR24252">
    <property type="entry name" value="ACROSIN-RELATED"/>
    <property type="match status" value="1"/>
</dbReference>
<dbReference type="FunFam" id="2.40.10.10:FF:000038">
    <property type="entry name" value="Serine protease"/>
    <property type="match status" value="1"/>
</dbReference>
<dbReference type="CDD" id="cd00190">
    <property type="entry name" value="Tryp_SPc"/>
    <property type="match status" value="1"/>
</dbReference>
<dbReference type="Pfam" id="PF00089">
    <property type="entry name" value="Trypsin"/>
    <property type="match status" value="1"/>
</dbReference>
<evidence type="ECO:0000313" key="9">
    <source>
        <dbReference type="Proteomes" id="UP001286313"/>
    </source>
</evidence>
<feature type="chain" id="PRO_5042103063" description="Peptidase S1 domain-containing protein" evidence="6">
    <location>
        <begin position="18"/>
        <end position="527"/>
    </location>
</feature>
<evidence type="ECO:0000256" key="1">
    <source>
        <dbReference type="ARBA" id="ARBA00004613"/>
    </source>
</evidence>
<evidence type="ECO:0000256" key="2">
    <source>
        <dbReference type="ARBA" id="ARBA00022525"/>
    </source>
</evidence>
<protein>
    <recommendedName>
        <fullName evidence="7">Peptidase S1 domain-containing protein</fullName>
    </recommendedName>
</protein>
<keyword evidence="3 6" id="KW-0732">Signal</keyword>
<feature type="domain" description="Peptidase S1" evidence="7">
    <location>
        <begin position="292"/>
        <end position="527"/>
    </location>
</feature>
<evidence type="ECO:0000256" key="3">
    <source>
        <dbReference type="ARBA" id="ARBA00022729"/>
    </source>
</evidence>
<dbReference type="InterPro" id="IPR001314">
    <property type="entry name" value="Peptidase_S1A"/>
</dbReference>
<accession>A0AAE1F055</accession>